<dbReference type="eggNOG" id="ENOG50330SV">
    <property type="taxonomic scope" value="Bacteria"/>
</dbReference>
<feature type="domain" description="DUF5808" evidence="1">
    <location>
        <begin position="69"/>
        <end position="93"/>
    </location>
</feature>
<dbReference type="KEGG" id="cfi:Celf_0091"/>
<evidence type="ECO:0000313" key="3">
    <source>
        <dbReference type="Proteomes" id="UP000008460"/>
    </source>
</evidence>
<proteinExistence type="predicted"/>
<reference evidence="2 3" key="1">
    <citation type="submission" date="2011-04" db="EMBL/GenBank/DDBJ databases">
        <title>Complete sequence of Cellulomonas fimi ATCC 484.</title>
        <authorList>
            <consortium name="US DOE Joint Genome Institute"/>
            <person name="Lucas S."/>
            <person name="Han J."/>
            <person name="Lapidus A."/>
            <person name="Cheng J.-F."/>
            <person name="Goodwin L."/>
            <person name="Pitluck S."/>
            <person name="Peters L."/>
            <person name="Chertkov O."/>
            <person name="Detter J.C."/>
            <person name="Han C."/>
            <person name="Tapia R."/>
            <person name="Land M."/>
            <person name="Hauser L."/>
            <person name="Kyrpides N."/>
            <person name="Ivanova N."/>
            <person name="Ovchinnikova G."/>
            <person name="Pagani I."/>
            <person name="Mead D."/>
            <person name="Brumm P."/>
            <person name="Woyke T."/>
        </authorList>
    </citation>
    <scope>NUCLEOTIDE SEQUENCE [LARGE SCALE GENOMIC DNA]</scope>
    <source>
        <strain evidence="3">ATCC 484 / DSM 20113 / JCM 1341 / NBRC 15513 / NCIMB 8980 / NCTC 7547</strain>
    </source>
</reference>
<dbReference type="STRING" id="590998.Celf_0091"/>
<name>F4H4P0_CELFA</name>
<dbReference type="InterPro" id="IPR043831">
    <property type="entry name" value="DUF5808"/>
</dbReference>
<evidence type="ECO:0000259" key="1">
    <source>
        <dbReference type="Pfam" id="PF19124"/>
    </source>
</evidence>
<dbReference type="RefSeq" id="WP_013769271.1">
    <property type="nucleotide sequence ID" value="NC_015514.1"/>
</dbReference>
<dbReference type="AlphaFoldDB" id="F4H4P0"/>
<gene>
    <name evidence="2" type="ordered locus">Celf_0091</name>
</gene>
<protein>
    <recommendedName>
        <fullName evidence="1">DUF5808 domain-containing protein</fullName>
    </recommendedName>
</protein>
<dbReference type="EMBL" id="CP002666">
    <property type="protein sequence ID" value="AEE44241.1"/>
    <property type="molecule type" value="Genomic_DNA"/>
</dbReference>
<evidence type="ECO:0000313" key="2">
    <source>
        <dbReference type="EMBL" id="AEE44241.1"/>
    </source>
</evidence>
<dbReference type="Proteomes" id="UP000008460">
    <property type="component" value="Chromosome"/>
</dbReference>
<organism evidence="2 3">
    <name type="scientific">Cellulomonas fimi (strain ATCC 484 / DSM 20113 / JCM 1341 / CCUG 24087 / LMG 16345 / NBRC 15513 / NCIMB 8980 / NCTC 7547 / NRS-133)</name>
    <dbReference type="NCBI Taxonomy" id="590998"/>
    <lineage>
        <taxon>Bacteria</taxon>
        <taxon>Bacillati</taxon>
        <taxon>Actinomycetota</taxon>
        <taxon>Actinomycetes</taxon>
        <taxon>Micrococcales</taxon>
        <taxon>Cellulomonadaceae</taxon>
        <taxon>Cellulomonas</taxon>
    </lineage>
</organism>
<dbReference type="Pfam" id="PF19124">
    <property type="entry name" value="DUF5808"/>
    <property type="match status" value="1"/>
</dbReference>
<keyword evidence="3" id="KW-1185">Reference proteome</keyword>
<accession>F4H4P0</accession>
<sequence>MSHEREGRRRPDLPSIVRVVTIALAVTALVKELRTPADERQWHGKVVGFVPYEFRLPTFERVRARLWDPEAEHVLGPKVFGVGWTVNVGRVVALGRERVASGD</sequence>
<dbReference type="HOGENOM" id="CLU_171146_0_0_11"/>